<evidence type="ECO:0000256" key="6">
    <source>
        <dbReference type="ARBA" id="ARBA00022490"/>
    </source>
</evidence>
<evidence type="ECO:0000259" key="22">
    <source>
        <dbReference type="PROSITE" id="PS50053"/>
    </source>
</evidence>
<name>A0A9J6FCC0_HAELO</name>
<dbReference type="InterPro" id="IPR047534">
    <property type="entry name" value="BRcat_RBR_parkin"/>
</dbReference>
<evidence type="ECO:0000259" key="23">
    <source>
        <dbReference type="PROSITE" id="PS51873"/>
    </source>
</evidence>
<evidence type="ECO:0000256" key="4">
    <source>
        <dbReference type="ARBA" id="ARBA00004906"/>
    </source>
</evidence>
<evidence type="ECO:0000313" key="25">
    <source>
        <dbReference type="Proteomes" id="UP000821853"/>
    </source>
</evidence>
<dbReference type="Pfam" id="PF17976">
    <property type="entry name" value="zf-RING_12"/>
    <property type="match status" value="1"/>
</dbReference>
<dbReference type="InterPro" id="IPR041170">
    <property type="entry name" value="Znf-RING_14"/>
</dbReference>
<dbReference type="CDD" id="cd20357">
    <property type="entry name" value="Rcat_RBR_parkin"/>
    <property type="match status" value="1"/>
</dbReference>
<keyword evidence="6" id="KW-0963">Cytoplasm</keyword>
<keyword evidence="8" id="KW-0808">Transferase</keyword>
<comment type="similarity">
    <text evidence="17 19">Belongs to the RBR family. Parkin subfamily.</text>
</comment>
<dbReference type="GO" id="GO:0008270">
    <property type="term" value="F:zinc ion binding"/>
    <property type="evidence" value="ECO:0007669"/>
    <property type="project" value="UniProtKB-KW"/>
</dbReference>
<dbReference type="GO" id="GO:0005829">
    <property type="term" value="C:cytosol"/>
    <property type="evidence" value="ECO:0007669"/>
    <property type="project" value="UniProtKB-SubCell"/>
</dbReference>
<comment type="catalytic activity">
    <reaction evidence="1 19">
        <text>[E2 ubiquitin-conjugating enzyme]-S-ubiquitinyl-L-cysteine + [acceptor protein]-L-lysine = [E2 ubiquitin-conjugating enzyme]-L-cysteine + [acceptor protein]-N(6)-ubiquitinyl-L-lysine.</text>
        <dbReference type="EC" id="2.3.2.31"/>
    </reaction>
</comment>
<sequence length="472" mass="52593">MAVGVVALRAFVDAFALFLWRRLAFLAFFRRTPVSNVRMNEITINVRFSADLVVPLRLAREVTVKNLKERLAEHLSLPVEEIRVIFAGKELFDQVSIKEYNMDEETTVHAVRSAGPDEAVVVGAEVCCPLGEGIITSQLSQEEHLARQTGKEGREAEKALFFVYCKRPCERVQPGKLRVCCAACGEGSFILEKEPSCWADVLSVGPLLGRCQACRRVQPARFFFKCTGTQGSPHGDQPPIVLPLIRYNFLKVPCLACLETSRVVLVFKCAHVICLDCFRAYCRSRLDERGFVLDEALGSTLPCPLNCSNSLIEESHHFCLLGPDQYLRYQRFAAEEWVLKAGGVLCPRPGCGQGLLPEQDCNRVTCDLGCGFVFCRRCLQGHHLGPCSAREEQQSGPAFGLAPFGAQSSSWEEASRLTVLSTTKPCPKCQTPTERSGGCMHMVCSRSQCGFQWCWLCQDEWSRQCMGAHWFG</sequence>
<dbReference type="GO" id="GO:0061630">
    <property type="term" value="F:ubiquitin protein ligase activity"/>
    <property type="evidence" value="ECO:0007669"/>
    <property type="project" value="UniProtKB-EC"/>
</dbReference>
<evidence type="ECO:0000256" key="21">
    <source>
        <dbReference type="SAM" id="SignalP"/>
    </source>
</evidence>
<dbReference type="GO" id="GO:0016567">
    <property type="term" value="P:protein ubiquitination"/>
    <property type="evidence" value="ECO:0007669"/>
    <property type="project" value="UniProtKB-UniRule"/>
</dbReference>
<dbReference type="VEuPathDB" id="VectorBase:HLOH_046876"/>
<dbReference type="FunFam" id="1.20.120.1750:FF:000009">
    <property type="entry name" value="E3 ubiquitin-protein ligase parkin"/>
    <property type="match status" value="1"/>
</dbReference>
<dbReference type="GO" id="GO:0009896">
    <property type="term" value="P:positive regulation of catabolic process"/>
    <property type="evidence" value="ECO:0007669"/>
    <property type="project" value="UniProtKB-ARBA"/>
</dbReference>
<evidence type="ECO:0000256" key="15">
    <source>
        <dbReference type="ARBA" id="ARBA00023006"/>
    </source>
</evidence>
<dbReference type="PROSITE" id="PS51873">
    <property type="entry name" value="TRIAD"/>
    <property type="match status" value="1"/>
</dbReference>
<dbReference type="FunFam" id="2.20.25.20:FF:000008">
    <property type="entry name" value="E3 ubiquitin-protein ligase parkin"/>
    <property type="match status" value="1"/>
</dbReference>
<dbReference type="Pfam" id="PF22605">
    <property type="entry name" value="IBR_2"/>
    <property type="match status" value="1"/>
</dbReference>
<dbReference type="OMA" id="DPKWDIK"/>
<evidence type="ECO:0000256" key="3">
    <source>
        <dbReference type="ARBA" id="ARBA00004514"/>
    </source>
</evidence>
<dbReference type="SUPFAM" id="SSF57850">
    <property type="entry name" value="RING/U-box"/>
    <property type="match status" value="3"/>
</dbReference>
<gene>
    <name evidence="24" type="ORF">HPB48_005708</name>
</gene>
<keyword evidence="9 19" id="KW-0479">Metal-binding</keyword>
<keyword evidence="16 19" id="KW-0496">Mitochondrion</keyword>
<evidence type="ECO:0000256" key="16">
    <source>
        <dbReference type="ARBA" id="ARBA00023128"/>
    </source>
</evidence>
<dbReference type="GO" id="GO:0022603">
    <property type="term" value="P:regulation of anatomical structure morphogenesis"/>
    <property type="evidence" value="ECO:0007669"/>
    <property type="project" value="UniProtKB-ARBA"/>
</dbReference>
<evidence type="ECO:0000256" key="17">
    <source>
        <dbReference type="ARBA" id="ARBA00029442"/>
    </source>
</evidence>
<evidence type="ECO:0000256" key="2">
    <source>
        <dbReference type="ARBA" id="ARBA00004173"/>
    </source>
</evidence>
<evidence type="ECO:0000256" key="9">
    <source>
        <dbReference type="ARBA" id="ARBA00022723"/>
    </source>
</evidence>
<comment type="pathway">
    <text evidence="4 19">Protein modification; protein ubiquitination.</text>
</comment>
<dbReference type="InterPro" id="IPR013083">
    <property type="entry name" value="Znf_RING/FYVE/PHD"/>
</dbReference>
<dbReference type="EC" id="2.3.2.31" evidence="5 19"/>
<dbReference type="Pfam" id="PF00240">
    <property type="entry name" value="ubiquitin"/>
    <property type="match status" value="1"/>
</dbReference>
<dbReference type="SMART" id="SM00213">
    <property type="entry name" value="UBQ"/>
    <property type="match status" value="1"/>
</dbReference>
<dbReference type="InterPro" id="IPR000626">
    <property type="entry name" value="Ubiquitin-like_dom"/>
</dbReference>
<dbReference type="PANTHER" id="PTHR11685">
    <property type="entry name" value="RBR FAMILY RING FINGER AND IBR DOMAIN-CONTAINING"/>
    <property type="match status" value="1"/>
</dbReference>
<dbReference type="Gene3D" id="1.20.120.1750">
    <property type="match status" value="1"/>
</dbReference>
<dbReference type="InterPro" id="IPR031127">
    <property type="entry name" value="E3_UB_ligase_RBR"/>
</dbReference>
<dbReference type="CDD" id="cd21382">
    <property type="entry name" value="RING0_parkin"/>
    <property type="match status" value="1"/>
</dbReference>
<keyword evidence="10" id="KW-0677">Repeat</keyword>
<evidence type="ECO:0000256" key="19">
    <source>
        <dbReference type="PIRNR" id="PIRNR037880"/>
    </source>
</evidence>
<keyword evidence="21" id="KW-0732">Signal</keyword>
<evidence type="ECO:0000256" key="10">
    <source>
        <dbReference type="ARBA" id="ARBA00022737"/>
    </source>
</evidence>
<dbReference type="InterPro" id="IPR054694">
    <property type="entry name" value="Parkin-like_IBR"/>
</dbReference>
<dbReference type="SMART" id="SM00647">
    <property type="entry name" value="IBR"/>
    <property type="match status" value="2"/>
</dbReference>
<dbReference type="PROSITE" id="PS50053">
    <property type="entry name" value="UBIQUITIN_2"/>
    <property type="match status" value="1"/>
</dbReference>
<dbReference type="PIRSF" id="PIRSF037880">
    <property type="entry name" value="Parkin"/>
    <property type="match status" value="1"/>
</dbReference>
<keyword evidence="25" id="KW-1185">Reference proteome</keyword>
<dbReference type="InterPro" id="IPR029071">
    <property type="entry name" value="Ubiquitin-like_domsf"/>
</dbReference>
<evidence type="ECO:0000256" key="5">
    <source>
        <dbReference type="ARBA" id="ARBA00012251"/>
    </source>
</evidence>
<evidence type="ECO:0000256" key="14">
    <source>
        <dbReference type="ARBA" id="ARBA00022843"/>
    </source>
</evidence>
<evidence type="ECO:0000256" key="7">
    <source>
        <dbReference type="ARBA" id="ARBA00022553"/>
    </source>
</evidence>
<feature type="domain" description="RING-type" evidence="23">
    <location>
        <begin position="250"/>
        <end position="472"/>
    </location>
</feature>
<dbReference type="InterPro" id="IPR044066">
    <property type="entry name" value="TRIAD_supradom"/>
</dbReference>
<evidence type="ECO:0000256" key="13">
    <source>
        <dbReference type="ARBA" id="ARBA00022833"/>
    </source>
</evidence>
<dbReference type="InterPro" id="IPR002867">
    <property type="entry name" value="IBR_dom"/>
</dbReference>
<dbReference type="Pfam" id="PF17978">
    <property type="entry name" value="zf-RING_14"/>
    <property type="match status" value="1"/>
</dbReference>
<comment type="caution">
    <text evidence="24">The sequence shown here is derived from an EMBL/GenBank/DDBJ whole genome shotgun (WGS) entry which is preliminary data.</text>
</comment>
<keyword evidence="7" id="KW-0597">Phosphoprotein</keyword>
<dbReference type="InterPro" id="IPR047536">
    <property type="entry name" value="Rcat_RBR_parkin"/>
</dbReference>
<feature type="active site" evidence="20">
    <location>
        <position position="439"/>
    </location>
</feature>
<evidence type="ECO:0000256" key="12">
    <source>
        <dbReference type="ARBA" id="ARBA00022786"/>
    </source>
</evidence>
<keyword evidence="11" id="KW-0863">Zinc-finger</keyword>
<evidence type="ECO:0000313" key="24">
    <source>
        <dbReference type="EMBL" id="KAH9360256.1"/>
    </source>
</evidence>
<organism evidence="24 25">
    <name type="scientific">Haemaphysalis longicornis</name>
    <name type="common">Bush tick</name>
    <dbReference type="NCBI Taxonomy" id="44386"/>
    <lineage>
        <taxon>Eukaryota</taxon>
        <taxon>Metazoa</taxon>
        <taxon>Ecdysozoa</taxon>
        <taxon>Arthropoda</taxon>
        <taxon>Chelicerata</taxon>
        <taxon>Arachnida</taxon>
        <taxon>Acari</taxon>
        <taxon>Parasitiformes</taxon>
        <taxon>Ixodida</taxon>
        <taxon>Ixodoidea</taxon>
        <taxon>Ixodidae</taxon>
        <taxon>Haemaphysalinae</taxon>
        <taxon>Haemaphysalis</taxon>
    </lineage>
</organism>
<keyword evidence="14 19" id="KW-0832">Ubl conjugation</keyword>
<dbReference type="EMBL" id="JABSTR010000001">
    <property type="protein sequence ID" value="KAH9360256.1"/>
    <property type="molecule type" value="Genomic_DNA"/>
</dbReference>
<dbReference type="Gene3D" id="3.10.20.90">
    <property type="entry name" value="Phosphatidylinositol 3-kinase Catalytic Subunit, Chain A, domain 1"/>
    <property type="match status" value="1"/>
</dbReference>
<keyword evidence="13 19" id="KW-0862">Zinc</keyword>
<dbReference type="PRINTS" id="PR01475">
    <property type="entry name" value="PARKIN"/>
</dbReference>
<dbReference type="CDD" id="cd20340">
    <property type="entry name" value="BRcat_RBR_parkin"/>
    <property type="match status" value="1"/>
</dbReference>
<feature type="domain" description="Ubiquitin-like" evidence="22">
    <location>
        <begin position="42"/>
        <end position="111"/>
    </location>
</feature>
<dbReference type="GO" id="GO:0000151">
    <property type="term" value="C:ubiquitin ligase complex"/>
    <property type="evidence" value="ECO:0007669"/>
    <property type="project" value="UniProtKB-UniRule"/>
</dbReference>
<dbReference type="Gene3D" id="3.30.40.10">
    <property type="entry name" value="Zinc/RING finger domain, C3HC4 (zinc finger)"/>
    <property type="match status" value="1"/>
</dbReference>
<evidence type="ECO:0000256" key="8">
    <source>
        <dbReference type="ARBA" id="ARBA00022679"/>
    </source>
</evidence>
<dbReference type="SUPFAM" id="SSF54236">
    <property type="entry name" value="Ubiquitin-like"/>
    <property type="match status" value="1"/>
</dbReference>
<keyword evidence="15 19" id="KW-0072">Autophagy</keyword>
<evidence type="ECO:0000256" key="11">
    <source>
        <dbReference type="ARBA" id="ARBA00022771"/>
    </source>
</evidence>
<dbReference type="Gene3D" id="2.20.25.20">
    <property type="match status" value="1"/>
</dbReference>
<dbReference type="InterPro" id="IPR003977">
    <property type="entry name" value="Parkin"/>
</dbReference>
<accession>A0A9J6FCC0</accession>
<comment type="subcellular location">
    <subcellularLocation>
        <location evidence="3">Cytoplasm</location>
        <location evidence="3">Cytosol</location>
    </subcellularLocation>
    <subcellularLocation>
        <location evidence="2 19">Mitochondrion</location>
    </subcellularLocation>
</comment>
<dbReference type="GO" id="GO:0000423">
    <property type="term" value="P:mitophagy"/>
    <property type="evidence" value="ECO:0007669"/>
    <property type="project" value="UniProtKB-ARBA"/>
</dbReference>
<protein>
    <recommendedName>
        <fullName evidence="18 19">E3 ubiquitin-protein ligase parkin</fullName>
        <ecNumber evidence="5 19">2.3.2.31</ecNumber>
    </recommendedName>
</protein>
<proteinExistence type="inferred from homology"/>
<dbReference type="GO" id="GO:0005739">
    <property type="term" value="C:mitochondrion"/>
    <property type="evidence" value="ECO:0007669"/>
    <property type="project" value="UniProtKB-SubCell"/>
</dbReference>
<dbReference type="OrthoDB" id="1431934at2759"/>
<evidence type="ECO:0000256" key="20">
    <source>
        <dbReference type="PIRSR" id="PIRSR037880-1"/>
    </source>
</evidence>
<dbReference type="GO" id="GO:0006950">
    <property type="term" value="P:response to stress"/>
    <property type="evidence" value="ECO:0007669"/>
    <property type="project" value="UniProtKB-ARBA"/>
</dbReference>
<dbReference type="GO" id="GO:1902532">
    <property type="term" value="P:negative regulation of intracellular signal transduction"/>
    <property type="evidence" value="ECO:0007669"/>
    <property type="project" value="UniProtKB-ARBA"/>
</dbReference>
<dbReference type="AlphaFoldDB" id="A0A9J6FCC0"/>
<comment type="subunit">
    <text evidence="19">Forms an E3 ubiquitin ligase complex.</text>
</comment>
<feature type="signal peptide" evidence="21">
    <location>
        <begin position="1"/>
        <end position="16"/>
    </location>
</feature>
<feature type="chain" id="PRO_5039893287" description="E3 ubiquitin-protein ligase parkin" evidence="21">
    <location>
        <begin position="17"/>
        <end position="472"/>
    </location>
</feature>
<reference evidence="24 25" key="1">
    <citation type="journal article" date="2020" name="Cell">
        <title>Large-Scale Comparative Analyses of Tick Genomes Elucidate Their Genetic Diversity and Vector Capacities.</title>
        <authorList>
            <consortium name="Tick Genome and Microbiome Consortium (TIGMIC)"/>
            <person name="Jia N."/>
            <person name="Wang J."/>
            <person name="Shi W."/>
            <person name="Du L."/>
            <person name="Sun Y."/>
            <person name="Zhan W."/>
            <person name="Jiang J.F."/>
            <person name="Wang Q."/>
            <person name="Zhang B."/>
            <person name="Ji P."/>
            <person name="Bell-Sakyi L."/>
            <person name="Cui X.M."/>
            <person name="Yuan T.T."/>
            <person name="Jiang B.G."/>
            <person name="Yang W.F."/>
            <person name="Lam T.T."/>
            <person name="Chang Q.C."/>
            <person name="Ding S.J."/>
            <person name="Wang X.J."/>
            <person name="Zhu J.G."/>
            <person name="Ruan X.D."/>
            <person name="Zhao L."/>
            <person name="Wei J.T."/>
            <person name="Ye R.Z."/>
            <person name="Que T.C."/>
            <person name="Du C.H."/>
            <person name="Zhou Y.H."/>
            <person name="Cheng J.X."/>
            <person name="Dai P.F."/>
            <person name="Guo W.B."/>
            <person name="Han X.H."/>
            <person name="Huang E.J."/>
            <person name="Li L.F."/>
            <person name="Wei W."/>
            <person name="Gao Y.C."/>
            <person name="Liu J.Z."/>
            <person name="Shao H.Z."/>
            <person name="Wang X."/>
            <person name="Wang C.C."/>
            <person name="Yang T.C."/>
            <person name="Huo Q.B."/>
            <person name="Li W."/>
            <person name="Chen H.Y."/>
            <person name="Chen S.E."/>
            <person name="Zhou L.G."/>
            <person name="Ni X.B."/>
            <person name="Tian J.H."/>
            <person name="Sheng Y."/>
            <person name="Liu T."/>
            <person name="Pan Y.S."/>
            <person name="Xia L.Y."/>
            <person name="Li J."/>
            <person name="Zhao F."/>
            <person name="Cao W.C."/>
        </authorList>
    </citation>
    <scope>NUCLEOTIDE SEQUENCE [LARGE SCALE GENOMIC DNA]</scope>
    <source>
        <strain evidence="24">HaeL-2018</strain>
    </source>
</reference>
<dbReference type="Proteomes" id="UP000821853">
    <property type="component" value="Chromosome 1"/>
</dbReference>
<evidence type="ECO:0000256" key="1">
    <source>
        <dbReference type="ARBA" id="ARBA00001798"/>
    </source>
</evidence>
<comment type="function">
    <text evidence="19">Functions within a multiprotein E3 ubiquitin ligase complex, catalyzing the covalent attachment of ubiquitin moieties onto substrate proteins.</text>
</comment>
<dbReference type="InterPro" id="IPR041565">
    <property type="entry name" value="Parkin_Znf-RING"/>
</dbReference>
<keyword evidence="12 19" id="KW-0833">Ubl conjugation pathway</keyword>
<evidence type="ECO:0000256" key="18">
    <source>
        <dbReference type="ARBA" id="ARBA00029536"/>
    </source>
</evidence>